<name>A0ABR0GTN9_9PEZI</name>
<dbReference type="Pfam" id="PF01920">
    <property type="entry name" value="Prefoldin_2"/>
    <property type="match status" value="1"/>
</dbReference>
<proteinExistence type="inferred from homology"/>
<dbReference type="InterPro" id="IPR027235">
    <property type="entry name" value="PFD2"/>
</dbReference>
<evidence type="ECO:0000313" key="5">
    <source>
        <dbReference type="Proteomes" id="UP001323405"/>
    </source>
</evidence>
<dbReference type="Proteomes" id="UP001323405">
    <property type="component" value="Unassembled WGS sequence"/>
</dbReference>
<sequence length="77" mass="8768">MINGVLVERTVKDVIPALQTNAEGLKKVLDDLVKQYKTKQDELEKWKESSKDEGLDDTARNGKLLRSPLWQDTSRAL</sequence>
<protein>
    <submittedName>
        <fullName evidence="4">Cochaperone prefoldin complex subunit</fullName>
    </submittedName>
</protein>
<accession>A0ABR0GTN9</accession>
<organism evidence="4 5">
    <name type="scientific">Podospora pseudocomata</name>
    <dbReference type="NCBI Taxonomy" id="2093779"/>
    <lineage>
        <taxon>Eukaryota</taxon>
        <taxon>Fungi</taxon>
        <taxon>Dikarya</taxon>
        <taxon>Ascomycota</taxon>
        <taxon>Pezizomycotina</taxon>
        <taxon>Sordariomycetes</taxon>
        <taxon>Sordariomycetidae</taxon>
        <taxon>Sordariales</taxon>
        <taxon>Podosporaceae</taxon>
        <taxon>Podospora</taxon>
    </lineage>
</organism>
<keyword evidence="2" id="KW-0143">Chaperone</keyword>
<evidence type="ECO:0000256" key="3">
    <source>
        <dbReference type="SAM" id="Coils"/>
    </source>
</evidence>
<gene>
    <name evidence="4" type="primary">GIM4</name>
    <name evidence="4" type="ORF">QC762_107330</name>
</gene>
<comment type="similarity">
    <text evidence="1">Belongs to the prefoldin subunit beta family.</text>
</comment>
<comment type="caution">
    <text evidence="4">The sequence shown here is derived from an EMBL/GenBank/DDBJ whole genome shotgun (WGS) entry which is preliminary data.</text>
</comment>
<dbReference type="PANTHER" id="PTHR13303">
    <property type="entry name" value="PREFOLDIN SUBUNIT 2"/>
    <property type="match status" value="1"/>
</dbReference>
<dbReference type="InterPro" id="IPR009053">
    <property type="entry name" value="Prefoldin"/>
</dbReference>
<dbReference type="SUPFAM" id="SSF46579">
    <property type="entry name" value="Prefoldin"/>
    <property type="match status" value="1"/>
</dbReference>
<dbReference type="InterPro" id="IPR002777">
    <property type="entry name" value="PFD_beta-like"/>
</dbReference>
<keyword evidence="5" id="KW-1185">Reference proteome</keyword>
<feature type="coiled-coil region" evidence="3">
    <location>
        <begin position="22"/>
        <end position="49"/>
    </location>
</feature>
<dbReference type="Gene3D" id="1.10.287.370">
    <property type="match status" value="1"/>
</dbReference>
<dbReference type="RefSeq" id="XP_062748081.1">
    <property type="nucleotide sequence ID" value="XM_062885140.1"/>
</dbReference>
<dbReference type="EMBL" id="JAFFHA010000001">
    <property type="protein sequence ID" value="KAK4659110.1"/>
    <property type="molecule type" value="Genomic_DNA"/>
</dbReference>
<evidence type="ECO:0000256" key="1">
    <source>
        <dbReference type="ARBA" id="ARBA00008045"/>
    </source>
</evidence>
<reference evidence="4 5" key="1">
    <citation type="journal article" date="2023" name="bioRxiv">
        <title>High-quality genome assemblies of four members of thePodospora anserinaspecies complex.</title>
        <authorList>
            <person name="Ament-Velasquez S.L."/>
            <person name="Vogan A.A."/>
            <person name="Wallerman O."/>
            <person name="Hartmann F."/>
            <person name="Gautier V."/>
            <person name="Silar P."/>
            <person name="Giraud T."/>
            <person name="Johannesson H."/>
        </authorList>
    </citation>
    <scope>NUCLEOTIDE SEQUENCE [LARGE SCALE GENOMIC DNA]</scope>
    <source>
        <strain evidence="4 5">CBS 415.72m</strain>
    </source>
</reference>
<evidence type="ECO:0000313" key="4">
    <source>
        <dbReference type="EMBL" id="KAK4659110.1"/>
    </source>
</evidence>
<evidence type="ECO:0000256" key="2">
    <source>
        <dbReference type="ARBA" id="ARBA00023186"/>
    </source>
</evidence>
<keyword evidence="3" id="KW-0175">Coiled coil</keyword>
<dbReference type="GeneID" id="87905047"/>